<organism evidence="8 9">
    <name type="scientific">Sediminispirochaeta smaragdinae (strain DSM 11293 / JCM 15392 / SEBR 4228)</name>
    <name type="common">Spirochaeta smaragdinae</name>
    <dbReference type="NCBI Taxonomy" id="573413"/>
    <lineage>
        <taxon>Bacteria</taxon>
        <taxon>Pseudomonadati</taxon>
        <taxon>Spirochaetota</taxon>
        <taxon>Spirochaetia</taxon>
        <taxon>Spirochaetales</taxon>
        <taxon>Spirochaetaceae</taxon>
        <taxon>Sediminispirochaeta</taxon>
    </lineage>
</organism>
<evidence type="ECO:0000256" key="5">
    <source>
        <dbReference type="ARBA" id="ARBA00022989"/>
    </source>
</evidence>
<feature type="transmembrane region" description="Helical" evidence="7">
    <location>
        <begin position="113"/>
        <end position="133"/>
    </location>
</feature>
<dbReference type="RefSeq" id="WP_013256493.1">
    <property type="nucleotide sequence ID" value="NC_014364.1"/>
</dbReference>
<evidence type="ECO:0000313" key="8">
    <source>
        <dbReference type="EMBL" id="ADK83034.1"/>
    </source>
</evidence>
<dbReference type="Proteomes" id="UP000002318">
    <property type="component" value="Chromosome"/>
</dbReference>
<sequence>MELFNGNDFFNSFLMLLALINPISKVFVIATLSKEYPRGEVNRVVFRSSVIAMGILLIFGLTGNFILSKLFHVELYSFKLAGGFILAVRGYTALNKGLFFELSHGQKLHDASVVPIASPMIAGPATITASVSLQTMYGIGSVLTAIVMVIAVNMIVMLFSEEIGNVLNRYNLMGALIRITGLIVCTMGVQMMANGVLDIRLLM</sequence>
<dbReference type="OrthoDB" id="21094at2"/>
<dbReference type="PANTHER" id="PTHR33508:SF1">
    <property type="entry name" value="UPF0056 MEMBRANE PROTEIN YHCE"/>
    <property type="match status" value="1"/>
</dbReference>
<dbReference type="PANTHER" id="PTHR33508">
    <property type="entry name" value="UPF0056 MEMBRANE PROTEIN YHCE"/>
    <property type="match status" value="1"/>
</dbReference>
<name>E1R965_SEDSS</name>
<dbReference type="GO" id="GO:0005886">
    <property type="term" value="C:plasma membrane"/>
    <property type="evidence" value="ECO:0007669"/>
    <property type="project" value="UniProtKB-SubCell"/>
</dbReference>
<feature type="transmembrane region" description="Helical" evidence="7">
    <location>
        <begin position="172"/>
        <end position="193"/>
    </location>
</feature>
<comment type="subcellular location">
    <subcellularLocation>
        <location evidence="7">Cell inner membrane</location>
        <topology evidence="7">Multi-pass membrane protein</topology>
    </subcellularLocation>
    <subcellularLocation>
        <location evidence="1">Cell membrane</location>
        <topology evidence="1">Multi-pass membrane protein</topology>
    </subcellularLocation>
</comment>
<feature type="transmembrane region" description="Helical" evidence="7">
    <location>
        <begin position="12"/>
        <end position="32"/>
    </location>
</feature>
<dbReference type="EMBL" id="CP002116">
    <property type="protein sequence ID" value="ADK83034.1"/>
    <property type="molecule type" value="Genomic_DNA"/>
</dbReference>
<dbReference type="Pfam" id="PF01914">
    <property type="entry name" value="MarC"/>
    <property type="match status" value="1"/>
</dbReference>
<feature type="transmembrane region" description="Helical" evidence="7">
    <location>
        <begin position="44"/>
        <end position="67"/>
    </location>
</feature>
<evidence type="ECO:0000256" key="6">
    <source>
        <dbReference type="ARBA" id="ARBA00023136"/>
    </source>
</evidence>
<keyword evidence="6 7" id="KW-0472">Membrane</keyword>
<comment type="caution">
    <text evidence="7">Lacks conserved residue(s) required for the propagation of feature annotation.</text>
</comment>
<proteinExistence type="inferred from homology"/>
<evidence type="ECO:0000256" key="3">
    <source>
        <dbReference type="ARBA" id="ARBA00022475"/>
    </source>
</evidence>
<evidence type="ECO:0000256" key="1">
    <source>
        <dbReference type="ARBA" id="ARBA00004651"/>
    </source>
</evidence>
<comment type="similarity">
    <text evidence="2 7">Belongs to the UPF0056 (MarC) family.</text>
</comment>
<protein>
    <recommendedName>
        <fullName evidence="7">UPF0056 inner membrane protein</fullName>
    </recommendedName>
</protein>
<dbReference type="AlphaFoldDB" id="E1R965"/>
<keyword evidence="5 7" id="KW-1133">Transmembrane helix</keyword>
<accession>E1R965</accession>
<dbReference type="STRING" id="573413.Spirs_3949"/>
<evidence type="ECO:0000256" key="7">
    <source>
        <dbReference type="RuleBase" id="RU362048"/>
    </source>
</evidence>
<dbReference type="InterPro" id="IPR002771">
    <property type="entry name" value="Multi_antbiot-R_MarC"/>
</dbReference>
<keyword evidence="9" id="KW-1185">Reference proteome</keyword>
<dbReference type="HOGENOM" id="CLU_079909_2_1_12"/>
<keyword evidence="3" id="KW-1003">Cell membrane</keyword>
<evidence type="ECO:0000256" key="2">
    <source>
        <dbReference type="ARBA" id="ARBA00009784"/>
    </source>
</evidence>
<evidence type="ECO:0000256" key="4">
    <source>
        <dbReference type="ARBA" id="ARBA00022692"/>
    </source>
</evidence>
<dbReference type="KEGG" id="ssm:Spirs_3949"/>
<gene>
    <name evidence="8" type="ordered locus">Spirs_3949</name>
</gene>
<keyword evidence="4 7" id="KW-0812">Transmembrane</keyword>
<evidence type="ECO:0000313" key="9">
    <source>
        <dbReference type="Proteomes" id="UP000002318"/>
    </source>
</evidence>
<dbReference type="eggNOG" id="COG2095">
    <property type="taxonomic scope" value="Bacteria"/>
</dbReference>
<reference evidence="8 9" key="1">
    <citation type="journal article" date="2010" name="Stand. Genomic Sci.">
        <title>Complete genome sequence of Spirochaeta smaragdinae type strain (SEBR 4228).</title>
        <authorList>
            <person name="Mavromatis K."/>
            <person name="Yasawong M."/>
            <person name="Chertkov O."/>
            <person name="Lapidus A."/>
            <person name="Lucas S."/>
            <person name="Nolan M."/>
            <person name="Del Rio T.G."/>
            <person name="Tice H."/>
            <person name="Cheng J.F."/>
            <person name="Pitluck S."/>
            <person name="Liolios K."/>
            <person name="Ivanova N."/>
            <person name="Tapia R."/>
            <person name="Han C."/>
            <person name="Bruce D."/>
            <person name="Goodwin L."/>
            <person name="Pati A."/>
            <person name="Chen A."/>
            <person name="Palaniappan K."/>
            <person name="Land M."/>
            <person name="Hauser L."/>
            <person name="Chang Y.J."/>
            <person name="Jeffries C.D."/>
            <person name="Detter J.C."/>
            <person name="Rohde M."/>
            <person name="Brambilla E."/>
            <person name="Spring S."/>
            <person name="Goker M."/>
            <person name="Sikorski J."/>
            <person name="Woyke T."/>
            <person name="Bristow J."/>
            <person name="Eisen J.A."/>
            <person name="Markowitz V."/>
            <person name="Hugenholtz P."/>
            <person name="Klenk H.P."/>
            <person name="Kyrpides N.C."/>
        </authorList>
    </citation>
    <scope>NUCLEOTIDE SEQUENCE [LARGE SCALE GENOMIC DNA]</scope>
    <source>
        <strain evidence="9">DSM 11293 / JCM 15392 / SEBR 4228</strain>
    </source>
</reference>
<feature type="transmembrane region" description="Helical" evidence="7">
    <location>
        <begin position="139"/>
        <end position="160"/>
    </location>
</feature>